<dbReference type="InterPro" id="IPR012337">
    <property type="entry name" value="RNaseH-like_sf"/>
</dbReference>
<dbReference type="PANTHER" id="PTHR42648">
    <property type="entry name" value="TRANSPOSASE, PUTATIVE-RELATED"/>
    <property type="match status" value="1"/>
</dbReference>
<keyword evidence="2" id="KW-0479">Metal-binding</keyword>
<dbReference type="SUPFAM" id="SSF53098">
    <property type="entry name" value="Ribonuclease H-like"/>
    <property type="match status" value="1"/>
</dbReference>
<evidence type="ECO:0000256" key="4">
    <source>
        <dbReference type="ARBA" id="ARBA00022801"/>
    </source>
</evidence>
<gene>
    <name evidence="12" type="ORF">Tco_1066798</name>
</gene>
<keyword evidence="4" id="KW-0378">Hydrolase</keyword>
<evidence type="ECO:0000256" key="2">
    <source>
        <dbReference type="ARBA" id="ARBA00022723"/>
    </source>
</evidence>
<evidence type="ECO:0000313" key="12">
    <source>
        <dbReference type="EMBL" id="GJT85081.1"/>
    </source>
</evidence>
<dbReference type="Proteomes" id="UP001151760">
    <property type="component" value="Unassembled WGS sequence"/>
</dbReference>
<dbReference type="EMBL" id="BQNB010019416">
    <property type="protein sequence ID" value="GJT85081.1"/>
    <property type="molecule type" value="Genomic_DNA"/>
</dbReference>
<feature type="region of interest" description="Disordered" evidence="10">
    <location>
        <begin position="606"/>
        <end position="633"/>
    </location>
</feature>
<keyword evidence="3" id="KW-0255">Endonuclease</keyword>
<evidence type="ECO:0000313" key="13">
    <source>
        <dbReference type="Proteomes" id="UP001151760"/>
    </source>
</evidence>
<keyword evidence="5" id="KW-0460">Magnesium</keyword>
<evidence type="ECO:0000256" key="8">
    <source>
        <dbReference type="ARBA" id="ARBA00022932"/>
    </source>
</evidence>
<reference evidence="12" key="2">
    <citation type="submission" date="2022-01" db="EMBL/GenBank/DDBJ databases">
        <authorList>
            <person name="Yamashiro T."/>
            <person name="Shiraishi A."/>
            <person name="Satake H."/>
            <person name="Nakayama K."/>
        </authorList>
    </citation>
    <scope>NUCLEOTIDE SEQUENCE</scope>
</reference>
<reference evidence="12" key="1">
    <citation type="journal article" date="2022" name="Int. J. Mol. Sci.">
        <title>Draft Genome of Tanacetum Coccineum: Genomic Comparison of Closely Related Tanacetum-Family Plants.</title>
        <authorList>
            <person name="Yamashiro T."/>
            <person name="Shiraishi A."/>
            <person name="Nakayama K."/>
            <person name="Satake H."/>
        </authorList>
    </citation>
    <scope>NUCLEOTIDE SEQUENCE</scope>
</reference>
<evidence type="ECO:0000256" key="6">
    <source>
        <dbReference type="ARBA" id="ARBA00022908"/>
    </source>
</evidence>
<keyword evidence="8" id="KW-0808">Transferase</keyword>
<evidence type="ECO:0000256" key="1">
    <source>
        <dbReference type="ARBA" id="ARBA00022722"/>
    </source>
</evidence>
<dbReference type="PANTHER" id="PTHR42648:SF11">
    <property type="entry name" value="TRANSPOSON TY4-P GAG-POL POLYPROTEIN"/>
    <property type="match status" value="1"/>
</dbReference>
<keyword evidence="8" id="KW-0548">Nucleotidyltransferase</keyword>
<protein>
    <submittedName>
        <fullName evidence="12">Retrovirus-related pol polyprotein from transposon TNT 1-94</fullName>
    </submittedName>
</protein>
<evidence type="ECO:0000256" key="10">
    <source>
        <dbReference type="SAM" id="MobiDB-lite"/>
    </source>
</evidence>
<evidence type="ECO:0000256" key="5">
    <source>
        <dbReference type="ARBA" id="ARBA00022842"/>
    </source>
</evidence>
<feature type="domain" description="Integrase catalytic" evidence="11">
    <location>
        <begin position="437"/>
        <end position="620"/>
    </location>
</feature>
<proteinExistence type="predicted"/>
<dbReference type="PROSITE" id="PS50994">
    <property type="entry name" value="INTEGRASE"/>
    <property type="match status" value="1"/>
</dbReference>
<accession>A0ABQ5HB36</accession>
<dbReference type="InterPro" id="IPR001584">
    <property type="entry name" value="Integrase_cat-core"/>
</dbReference>
<keyword evidence="6" id="KW-0229">DNA integration</keyword>
<keyword evidence="8" id="KW-0239">DNA-directed DNA polymerase</keyword>
<keyword evidence="1" id="KW-0540">Nuclease</keyword>
<keyword evidence="13" id="KW-1185">Reference proteome</keyword>
<organism evidence="12 13">
    <name type="scientific">Tanacetum coccineum</name>
    <dbReference type="NCBI Taxonomy" id="301880"/>
    <lineage>
        <taxon>Eukaryota</taxon>
        <taxon>Viridiplantae</taxon>
        <taxon>Streptophyta</taxon>
        <taxon>Embryophyta</taxon>
        <taxon>Tracheophyta</taxon>
        <taxon>Spermatophyta</taxon>
        <taxon>Magnoliopsida</taxon>
        <taxon>eudicotyledons</taxon>
        <taxon>Gunneridae</taxon>
        <taxon>Pentapetalae</taxon>
        <taxon>asterids</taxon>
        <taxon>campanulids</taxon>
        <taxon>Asterales</taxon>
        <taxon>Asteraceae</taxon>
        <taxon>Asteroideae</taxon>
        <taxon>Anthemideae</taxon>
        <taxon>Anthemidinae</taxon>
        <taxon>Tanacetum</taxon>
    </lineage>
</organism>
<evidence type="ECO:0000256" key="3">
    <source>
        <dbReference type="ARBA" id="ARBA00022759"/>
    </source>
</evidence>
<dbReference type="Pfam" id="PF00665">
    <property type="entry name" value="rve"/>
    <property type="match status" value="1"/>
</dbReference>
<sequence>MIMLNRNCKTSFVKPEYLKKAQSANPHLYDIGCYNDNLALMLAPESDETICLAQESRSKLSDIIKPFDYKNLNNLYDLFVHRREKSAEQKEYYYVDHMNAILNMYTTLDEHSDLACNYLETLEKCECLENELSKRTENVNNKPFNELSKRFSELEQHSINLELALQQSHEQIKHDKVWKQKESSSFRELNDKFFEIQDFKALLQAKNIAISELKKLIDKIKGKYVETKFEKPSKDFSKSRSVTRNILSKDFSKPVTAQILPQKENVVQKNTNVIAPGMYKMNTKIIQPRTPQLPQDIRKTNKRVSFSTGVILTTSISRPQLKSNRLEDRVLHNNSQGKKQELVEIILFIVDFGCSKHMMGNLKLLSNFLEKFLGMVKFGNDQFAPILGYGDLVQGNITIKRVYYNDIVIGLPKLKFVKDHLCSSCELGKAKRKSFKTKTTPSSKRQLQHLHMDLCGPMRVECINGKTYVILIVDDYSRYTWTHFLRSKDETPEVLIDFLRLIQRGLHAQVRTVRNDKDTKFLNKTLHEYFFQEGIEHQTSVARTPVQNDVFERRNCTLVEATRTMLIVAKVSLFFWAEAIATAVLLKTVHSDGKNLNKMKEKMALDHVSSDPAPQYPTTALEHGSLSPASQSQVNVPQAAESVTTSLIELDMLFNPMFDEYFNGDTTVVSKSSVVPTTDASDKRHQQNTASSSSITIAVDLSSLTIKTTPEPTIQAPTQAPTVTATENKGQAEVHVENAHVDEEEFINIFSTSVWGVILSKC</sequence>
<keyword evidence="7" id="KW-0695">RNA-directed DNA polymerase</keyword>
<keyword evidence="9" id="KW-0233">DNA recombination</keyword>
<evidence type="ECO:0000256" key="9">
    <source>
        <dbReference type="ARBA" id="ARBA00023172"/>
    </source>
</evidence>
<evidence type="ECO:0000256" key="7">
    <source>
        <dbReference type="ARBA" id="ARBA00022918"/>
    </source>
</evidence>
<dbReference type="InterPro" id="IPR036397">
    <property type="entry name" value="RNaseH_sf"/>
</dbReference>
<name>A0ABQ5HB36_9ASTR</name>
<comment type="caution">
    <text evidence="12">The sequence shown here is derived from an EMBL/GenBank/DDBJ whole genome shotgun (WGS) entry which is preliminary data.</text>
</comment>
<dbReference type="Gene3D" id="3.30.420.10">
    <property type="entry name" value="Ribonuclease H-like superfamily/Ribonuclease H"/>
    <property type="match status" value="1"/>
</dbReference>
<dbReference type="InterPro" id="IPR039537">
    <property type="entry name" value="Retrotran_Ty1/copia-like"/>
</dbReference>
<evidence type="ECO:0000259" key="11">
    <source>
        <dbReference type="PROSITE" id="PS50994"/>
    </source>
</evidence>